<accession>A0ABQ1I3E6</accession>
<reference evidence="2" key="1">
    <citation type="journal article" date="2019" name="Int. J. Syst. Evol. Microbiol.">
        <title>The Global Catalogue of Microorganisms (GCM) 10K type strain sequencing project: providing services to taxonomists for standard genome sequencing and annotation.</title>
        <authorList>
            <consortium name="The Broad Institute Genomics Platform"/>
            <consortium name="The Broad Institute Genome Sequencing Center for Infectious Disease"/>
            <person name="Wu L."/>
            <person name="Ma J."/>
        </authorList>
    </citation>
    <scope>NUCLEOTIDE SEQUENCE [LARGE SCALE GENOMIC DNA]</scope>
    <source>
        <strain evidence="2">CGMCC 1.10131</strain>
    </source>
</reference>
<organism evidence="1 2">
    <name type="scientific">Agarivorans gilvus</name>
    <dbReference type="NCBI Taxonomy" id="680279"/>
    <lineage>
        <taxon>Bacteria</taxon>
        <taxon>Pseudomonadati</taxon>
        <taxon>Pseudomonadota</taxon>
        <taxon>Gammaproteobacteria</taxon>
        <taxon>Alteromonadales</taxon>
        <taxon>Alteromonadaceae</taxon>
        <taxon>Agarivorans</taxon>
    </lineage>
</organism>
<proteinExistence type="predicted"/>
<sequence>MLKKLALALAVVALVALAGQYFTYQQYQAQLKQRLTQLQQQSAWRFQVEQRSGNVWQAQEHWLVQVQLSDLGLHAEDFGLSNDILSLHLNHQLTVLPFYLSGQWQLDPTQGDYQQWLQRWQLDEIGHQGSWQANLLSQTLHQQLNIAAFHHQDENTELNVEPLQLSSHSDLNFRQGELSLEWQGMHIEDKQDLGDSVKLGRVSMQQQFSQRQSWHLVEAASWSIEALDIRFKHATEQLSLQQLKAEHKLVEQQQKAYLAMDLSLQHLALQQQQQGLTMQQLQVQSQLGGMPMQDLVALAEAKQQRANEAQLDNLLQQAFAEGLDWQFQQLAVELDSNYPSLQLQGDLKLSGQAKLLPLQFNELRSPLQLLRYLELNLDIDASDQLLANDKLAVYVLALRQAGYLKHQQGRDKTRLIFNDSEFTMNNLAVN</sequence>
<evidence type="ECO:0008006" key="3">
    <source>
        <dbReference type="Google" id="ProtNLM"/>
    </source>
</evidence>
<evidence type="ECO:0000313" key="1">
    <source>
        <dbReference type="EMBL" id="GGB12635.1"/>
    </source>
</evidence>
<protein>
    <recommendedName>
        <fullName evidence="3">DUF945 domain-containing protein</fullName>
    </recommendedName>
</protein>
<dbReference type="RefSeq" id="WP_055733161.1">
    <property type="nucleotide sequence ID" value="NZ_BMDY01000017.1"/>
</dbReference>
<comment type="caution">
    <text evidence="1">The sequence shown here is derived from an EMBL/GenBank/DDBJ whole genome shotgun (WGS) entry which is preliminary data.</text>
</comment>
<gene>
    <name evidence="1" type="ORF">GCM10007414_27450</name>
</gene>
<keyword evidence="2" id="KW-1185">Reference proteome</keyword>
<dbReference type="Proteomes" id="UP000651977">
    <property type="component" value="Unassembled WGS sequence"/>
</dbReference>
<dbReference type="EMBL" id="BMDY01000017">
    <property type="protein sequence ID" value="GGB12635.1"/>
    <property type="molecule type" value="Genomic_DNA"/>
</dbReference>
<name>A0ABQ1I3E6_9ALTE</name>
<evidence type="ECO:0000313" key="2">
    <source>
        <dbReference type="Proteomes" id="UP000651977"/>
    </source>
</evidence>